<accession>A0A194X4Q7</accession>
<keyword evidence="4" id="KW-0238">DNA-binding</keyword>
<evidence type="ECO:0000256" key="1">
    <source>
        <dbReference type="ARBA" id="ARBA00022723"/>
    </source>
</evidence>
<gene>
    <name evidence="9" type="ORF">LY89DRAFT_736110</name>
</gene>
<dbReference type="STRING" id="149040.A0A194X4Q7"/>
<name>A0A194X4Q7_MOLSC</name>
<keyword evidence="7" id="KW-1133">Transmembrane helix</keyword>
<dbReference type="CDD" id="cd00067">
    <property type="entry name" value="GAL4"/>
    <property type="match status" value="1"/>
</dbReference>
<evidence type="ECO:0000256" key="3">
    <source>
        <dbReference type="ARBA" id="ARBA00023015"/>
    </source>
</evidence>
<dbReference type="GO" id="GO:0003677">
    <property type="term" value="F:DNA binding"/>
    <property type="evidence" value="ECO:0007669"/>
    <property type="project" value="UniProtKB-KW"/>
</dbReference>
<keyword evidence="10" id="KW-1185">Reference proteome</keyword>
<reference evidence="9 10" key="1">
    <citation type="submission" date="2015-10" db="EMBL/GenBank/DDBJ databases">
        <title>Full genome of DAOMC 229536 Phialocephala scopiformis, a fungal endophyte of spruce producing the potent anti-insectan compound rugulosin.</title>
        <authorList>
            <consortium name="DOE Joint Genome Institute"/>
            <person name="Walker A.K."/>
            <person name="Frasz S.L."/>
            <person name="Seifert K.A."/>
            <person name="Miller J.D."/>
            <person name="Mondo S.J."/>
            <person name="Labutti K."/>
            <person name="Lipzen A."/>
            <person name="Dockter R."/>
            <person name="Kennedy M."/>
            <person name="Grigoriev I.V."/>
            <person name="Spatafora J.W."/>
        </authorList>
    </citation>
    <scope>NUCLEOTIDE SEQUENCE [LARGE SCALE GENOMIC DNA]</scope>
    <source>
        <strain evidence="9 10">CBS 120377</strain>
    </source>
</reference>
<dbReference type="GeneID" id="28829813"/>
<dbReference type="GO" id="GO:0008270">
    <property type="term" value="F:zinc ion binding"/>
    <property type="evidence" value="ECO:0007669"/>
    <property type="project" value="InterPro"/>
</dbReference>
<keyword evidence="3" id="KW-0805">Transcription regulation</keyword>
<evidence type="ECO:0000259" key="8">
    <source>
        <dbReference type="PROSITE" id="PS50048"/>
    </source>
</evidence>
<dbReference type="EMBL" id="KQ947419">
    <property type="protein sequence ID" value="KUJ15049.1"/>
    <property type="molecule type" value="Genomic_DNA"/>
</dbReference>
<sequence>MTLAKKADLGRNSQNIEVQRILILMTGFWQSILAFINFGVNDNWTHKTVRNIIIIDMSASSSEPTRIRKWAPKRSGGCRTCKSRHVRCDNLIPRCTPCKKSSRQCEYSPDLDPNPLKVVLYEPSSARQISPHPGHTSDELRAFNFFWTKVAVGLGGFFESGFWTRDVLRVAEQEDSVWHAIVALSSLSETLLEAEESSPKPFAIQQYTQAVSGLKKTMKDASAEVALVTCAVLVCIEMLQNNYESALSQMSSAVFLFFNSQSSGNDIQLGPTFDRMMIQTILFVDTKPEEWKFINPAFTPVLPSIPSIFGSIEEARDCLDSCMCSLYHRTITSQFQGLAEPQILEDSMDSTFRFGSNPLNEWLHSFNSFKATAEGQFSPGDEKALVLLDIWHTTASILAAFIPLSSEAFFDAYESSFIHIMTSASYLFTFESEPSPLPSFDIGILPSLYFVVSRCRHPILRRQALDLLRRGPKQEGVWHRDMLASIAERIVALEERGVENVRGLGDIPMAARITVINAKICKGERRVLLHCCRQQTELEKGIEVLHEVADY</sequence>
<dbReference type="Pfam" id="PF00172">
    <property type="entry name" value="Zn_clus"/>
    <property type="match status" value="1"/>
</dbReference>
<dbReference type="PROSITE" id="PS50048">
    <property type="entry name" value="ZN2_CY6_FUNGAL_2"/>
    <property type="match status" value="1"/>
</dbReference>
<dbReference type="InterPro" id="IPR001138">
    <property type="entry name" value="Zn2Cys6_DnaBD"/>
</dbReference>
<feature type="domain" description="Zn(2)-C6 fungal-type" evidence="8">
    <location>
        <begin position="77"/>
        <end position="107"/>
    </location>
</feature>
<evidence type="ECO:0000256" key="2">
    <source>
        <dbReference type="ARBA" id="ARBA00022833"/>
    </source>
</evidence>
<dbReference type="RefSeq" id="XP_018069404.1">
    <property type="nucleotide sequence ID" value="XM_018220087.1"/>
</dbReference>
<keyword evidence="7" id="KW-0472">Membrane</keyword>
<dbReference type="GO" id="GO:0000981">
    <property type="term" value="F:DNA-binding transcription factor activity, RNA polymerase II-specific"/>
    <property type="evidence" value="ECO:0007669"/>
    <property type="project" value="InterPro"/>
</dbReference>
<dbReference type="InParanoid" id="A0A194X4Q7"/>
<evidence type="ECO:0000256" key="6">
    <source>
        <dbReference type="ARBA" id="ARBA00023242"/>
    </source>
</evidence>
<keyword evidence="2" id="KW-0862">Zinc</keyword>
<keyword evidence="1" id="KW-0479">Metal-binding</keyword>
<feature type="transmembrane region" description="Helical" evidence="7">
    <location>
        <begin position="21"/>
        <end position="40"/>
    </location>
</feature>
<organism evidence="9 10">
    <name type="scientific">Mollisia scopiformis</name>
    <name type="common">Conifer needle endophyte fungus</name>
    <name type="synonym">Phialocephala scopiformis</name>
    <dbReference type="NCBI Taxonomy" id="149040"/>
    <lineage>
        <taxon>Eukaryota</taxon>
        <taxon>Fungi</taxon>
        <taxon>Dikarya</taxon>
        <taxon>Ascomycota</taxon>
        <taxon>Pezizomycotina</taxon>
        <taxon>Leotiomycetes</taxon>
        <taxon>Helotiales</taxon>
        <taxon>Mollisiaceae</taxon>
        <taxon>Mollisia</taxon>
    </lineage>
</organism>
<dbReference type="PROSITE" id="PS00463">
    <property type="entry name" value="ZN2_CY6_FUNGAL_1"/>
    <property type="match status" value="1"/>
</dbReference>
<dbReference type="PANTHER" id="PTHR36206">
    <property type="entry name" value="ASPERCRYPTIN BIOSYNTHESIS CLUSTER-SPECIFIC TRANSCRIPTION REGULATOR ATNN-RELATED"/>
    <property type="match status" value="1"/>
</dbReference>
<protein>
    <recommendedName>
        <fullName evidence="8">Zn(2)-C6 fungal-type domain-containing protein</fullName>
    </recommendedName>
</protein>
<dbReference type="OrthoDB" id="2593732at2759"/>
<dbReference type="KEGG" id="psco:LY89DRAFT_736110"/>
<dbReference type="PANTHER" id="PTHR36206:SF12">
    <property type="entry name" value="ASPERCRYPTIN BIOSYNTHESIS CLUSTER-SPECIFIC TRANSCRIPTION REGULATOR ATNN-RELATED"/>
    <property type="match status" value="1"/>
</dbReference>
<keyword evidence="7" id="KW-0812">Transmembrane</keyword>
<dbReference type="InterPro" id="IPR052360">
    <property type="entry name" value="Transcr_Regulatory_Proteins"/>
</dbReference>
<dbReference type="InterPro" id="IPR036864">
    <property type="entry name" value="Zn2-C6_fun-type_DNA-bd_sf"/>
</dbReference>
<evidence type="ECO:0000256" key="4">
    <source>
        <dbReference type="ARBA" id="ARBA00023125"/>
    </source>
</evidence>
<keyword evidence="6" id="KW-0539">Nucleus</keyword>
<dbReference type="SUPFAM" id="SSF57701">
    <property type="entry name" value="Zn2/Cys6 DNA-binding domain"/>
    <property type="match status" value="1"/>
</dbReference>
<dbReference type="SMART" id="SM00066">
    <property type="entry name" value="GAL4"/>
    <property type="match status" value="1"/>
</dbReference>
<evidence type="ECO:0000313" key="9">
    <source>
        <dbReference type="EMBL" id="KUJ15049.1"/>
    </source>
</evidence>
<evidence type="ECO:0000256" key="5">
    <source>
        <dbReference type="ARBA" id="ARBA00023163"/>
    </source>
</evidence>
<dbReference type="Proteomes" id="UP000070700">
    <property type="component" value="Unassembled WGS sequence"/>
</dbReference>
<keyword evidence="5" id="KW-0804">Transcription</keyword>
<proteinExistence type="predicted"/>
<evidence type="ECO:0000256" key="7">
    <source>
        <dbReference type="SAM" id="Phobius"/>
    </source>
</evidence>
<dbReference type="Gene3D" id="4.10.240.10">
    <property type="entry name" value="Zn(2)-C6 fungal-type DNA-binding domain"/>
    <property type="match status" value="1"/>
</dbReference>
<evidence type="ECO:0000313" key="10">
    <source>
        <dbReference type="Proteomes" id="UP000070700"/>
    </source>
</evidence>
<dbReference type="AlphaFoldDB" id="A0A194X4Q7"/>